<dbReference type="InterPro" id="IPR051616">
    <property type="entry name" value="Cul2-RING_E3_ligase_SR"/>
</dbReference>
<name>A0A8C2GHY1_CYPCA</name>
<protein>
    <submittedName>
        <fullName evidence="1">Uncharacterized protein</fullName>
    </submittedName>
</protein>
<organism evidence="1 2">
    <name type="scientific">Cyprinus carpio</name>
    <name type="common">Common carp</name>
    <dbReference type="NCBI Taxonomy" id="7962"/>
    <lineage>
        <taxon>Eukaryota</taxon>
        <taxon>Metazoa</taxon>
        <taxon>Chordata</taxon>
        <taxon>Craniata</taxon>
        <taxon>Vertebrata</taxon>
        <taxon>Euteleostomi</taxon>
        <taxon>Actinopterygii</taxon>
        <taxon>Neopterygii</taxon>
        <taxon>Teleostei</taxon>
        <taxon>Ostariophysi</taxon>
        <taxon>Cypriniformes</taxon>
        <taxon>Cyprinidae</taxon>
        <taxon>Cyprininae</taxon>
        <taxon>Cyprinus</taxon>
    </lineage>
</organism>
<reference evidence="1" key="1">
    <citation type="submission" date="2025-08" db="UniProtKB">
        <authorList>
            <consortium name="Ensembl"/>
        </authorList>
    </citation>
    <scope>IDENTIFICATION</scope>
</reference>
<dbReference type="InterPro" id="IPR036770">
    <property type="entry name" value="Ankyrin_rpt-contain_sf"/>
</dbReference>
<dbReference type="Proteomes" id="UP000694700">
    <property type="component" value="Unplaced"/>
</dbReference>
<dbReference type="SMART" id="SM00248">
    <property type="entry name" value="ANK"/>
    <property type="match status" value="3"/>
</dbReference>
<dbReference type="Gene3D" id="1.25.40.20">
    <property type="entry name" value="Ankyrin repeat-containing domain"/>
    <property type="match status" value="1"/>
</dbReference>
<dbReference type="Pfam" id="PF00023">
    <property type="entry name" value="Ank"/>
    <property type="match status" value="1"/>
</dbReference>
<accession>A0A8C2GHY1</accession>
<sequence length="142" mass="15542">FGIKTDPLIQCIVDNKLKKLCKLIRSRDINGLYPSELWNDDVTPLAAAVLCRNEEICNYLLEESADPNKPSTNGRTPLHDAAFTTGLPLSIVGRLLTGKADPDGYELQIFTPLQCAVDQDREDIVKALLEAGASPEKNYGIG</sequence>
<dbReference type="InterPro" id="IPR002110">
    <property type="entry name" value="Ankyrin_rpt"/>
</dbReference>
<dbReference type="PANTHER" id="PTHR46224:SF6">
    <property type="entry name" value="ANKYRIN REPEAT FAMILY PROTEIN"/>
    <property type="match status" value="1"/>
</dbReference>
<dbReference type="PANTHER" id="PTHR46224">
    <property type="entry name" value="ANKYRIN REPEAT FAMILY PROTEIN"/>
    <property type="match status" value="1"/>
</dbReference>
<evidence type="ECO:0000313" key="1">
    <source>
        <dbReference type="Ensembl" id="ENSCCRP00015095460.1"/>
    </source>
</evidence>
<evidence type="ECO:0000313" key="2">
    <source>
        <dbReference type="Proteomes" id="UP000694700"/>
    </source>
</evidence>
<dbReference type="AlphaFoldDB" id="A0A8C2GHY1"/>
<dbReference type="Pfam" id="PF12796">
    <property type="entry name" value="Ank_2"/>
    <property type="match status" value="1"/>
</dbReference>
<dbReference type="SUPFAM" id="SSF48403">
    <property type="entry name" value="Ankyrin repeat"/>
    <property type="match status" value="1"/>
</dbReference>
<dbReference type="Ensembl" id="ENSCCRT00015098551.1">
    <property type="protein sequence ID" value="ENSCCRP00015095460.1"/>
    <property type="gene ID" value="ENSCCRG00015038516.1"/>
</dbReference>
<proteinExistence type="predicted"/>